<evidence type="ECO:0000313" key="1">
    <source>
        <dbReference type="EMBL" id="KAJ4716826.1"/>
    </source>
</evidence>
<proteinExistence type="predicted"/>
<keyword evidence="2" id="KW-1185">Reference proteome</keyword>
<name>A0ACC1XZ71_MELAZ</name>
<gene>
    <name evidence="1" type="ORF">OWV82_011791</name>
</gene>
<dbReference type="EMBL" id="CM051399">
    <property type="protein sequence ID" value="KAJ4716826.1"/>
    <property type="molecule type" value="Genomic_DNA"/>
</dbReference>
<evidence type="ECO:0000313" key="2">
    <source>
        <dbReference type="Proteomes" id="UP001164539"/>
    </source>
</evidence>
<reference evidence="1 2" key="1">
    <citation type="journal article" date="2023" name="Science">
        <title>Complex scaffold remodeling in plant triterpene biosynthesis.</title>
        <authorList>
            <person name="De La Pena R."/>
            <person name="Hodgson H."/>
            <person name="Liu J.C."/>
            <person name="Stephenson M.J."/>
            <person name="Martin A.C."/>
            <person name="Owen C."/>
            <person name="Harkess A."/>
            <person name="Leebens-Mack J."/>
            <person name="Jimenez L.E."/>
            <person name="Osbourn A."/>
            <person name="Sattely E.S."/>
        </authorList>
    </citation>
    <scope>NUCLEOTIDE SEQUENCE [LARGE SCALE GENOMIC DNA]</scope>
    <source>
        <strain evidence="2">cv. JPN11</strain>
        <tissue evidence="1">Leaf</tissue>
    </source>
</reference>
<sequence>MASNCYYPVIFTLFIIFPFTSNLAVEGRHVPVQSFKPITSQAFMLPLPKPKLLLPKPKLPPLPPLVLTPLPKPKLPPLPPLVLTPPPPPHSGAASPVSAPLAVSPLPHKTSSSAPRLQPTLPPVAAPRSGPKAIEWWSWYHH</sequence>
<accession>A0ACC1XZ71</accession>
<protein>
    <submittedName>
        <fullName evidence="1">Uncharacterized protein</fullName>
    </submittedName>
</protein>
<comment type="caution">
    <text evidence="1">The sequence shown here is derived from an EMBL/GenBank/DDBJ whole genome shotgun (WGS) entry which is preliminary data.</text>
</comment>
<dbReference type="Proteomes" id="UP001164539">
    <property type="component" value="Chromosome 6"/>
</dbReference>
<organism evidence="1 2">
    <name type="scientific">Melia azedarach</name>
    <name type="common">Chinaberry tree</name>
    <dbReference type="NCBI Taxonomy" id="155640"/>
    <lineage>
        <taxon>Eukaryota</taxon>
        <taxon>Viridiplantae</taxon>
        <taxon>Streptophyta</taxon>
        <taxon>Embryophyta</taxon>
        <taxon>Tracheophyta</taxon>
        <taxon>Spermatophyta</taxon>
        <taxon>Magnoliopsida</taxon>
        <taxon>eudicotyledons</taxon>
        <taxon>Gunneridae</taxon>
        <taxon>Pentapetalae</taxon>
        <taxon>rosids</taxon>
        <taxon>malvids</taxon>
        <taxon>Sapindales</taxon>
        <taxon>Meliaceae</taxon>
        <taxon>Melia</taxon>
    </lineage>
</organism>